<reference evidence="1 2" key="1">
    <citation type="submission" date="2019-11" db="EMBL/GenBank/DDBJ databases">
        <title>Gastrointestinal microbiota of Peromyscus leucopus.</title>
        <authorList>
            <person name="Milovic A."/>
            <person name="Bassam K."/>
            <person name="Barbour A.G."/>
        </authorList>
    </citation>
    <scope>NUCLEOTIDE SEQUENCE [LARGE SCALE GENOMIC DNA]</scope>
    <source>
        <strain evidence="1 2">LL8</strain>
    </source>
</reference>
<dbReference type="AlphaFoldDB" id="A0A9X5ALH1"/>
<dbReference type="EMBL" id="WKKC01000021">
    <property type="protein sequence ID" value="MTE03636.1"/>
    <property type="molecule type" value="Genomic_DNA"/>
</dbReference>
<organism evidence="1 2">
    <name type="scientific">Lactobacillus johnsonii</name>
    <dbReference type="NCBI Taxonomy" id="33959"/>
    <lineage>
        <taxon>Bacteria</taxon>
        <taxon>Bacillati</taxon>
        <taxon>Bacillota</taxon>
        <taxon>Bacilli</taxon>
        <taxon>Lactobacillales</taxon>
        <taxon>Lactobacillaceae</taxon>
        <taxon>Lactobacillus</taxon>
    </lineage>
</organism>
<evidence type="ECO:0000313" key="2">
    <source>
        <dbReference type="Proteomes" id="UP000488295"/>
    </source>
</evidence>
<dbReference type="RefSeq" id="WP_155692806.1">
    <property type="nucleotide sequence ID" value="NZ_WKKC01000021.1"/>
</dbReference>
<sequence>MATKLESKATSLAMRPENAITHKWLFDYDSKVDVDNFVKALVDEGFKKVEVYKTVNNYSIVIPHGFDTRNILAKYGDYVELKRDGLLCVAWRSNNERREIMKKDKEKWKKILLLSLLVLLIPLLSACESEHKGKTYIGSAYVLIPKKKAYLYATPSQSIKYKSVNKIIIPANIAISKSVDYKPSRINAYFLDAENVHLDNKFNGGNVNYGSNLTQNMNYQYTPQIQNGYIKVGLINKLYKYDSTMFNSVMYVSKSHFSKAKSAMYQSSMDLFYLKLDEFDISYKTRQNMTKPDGIVCLGYVN</sequence>
<proteinExistence type="predicted"/>
<protein>
    <submittedName>
        <fullName evidence="1">Uncharacterized protein</fullName>
    </submittedName>
</protein>
<dbReference type="Proteomes" id="UP000488295">
    <property type="component" value="Unassembled WGS sequence"/>
</dbReference>
<name>A0A9X5ALH1_LACJH</name>
<gene>
    <name evidence="1" type="ORF">GJU95_07630</name>
</gene>
<evidence type="ECO:0000313" key="1">
    <source>
        <dbReference type="EMBL" id="MTE03636.1"/>
    </source>
</evidence>
<comment type="caution">
    <text evidence="1">The sequence shown here is derived from an EMBL/GenBank/DDBJ whole genome shotgun (WGS) entry which is preliminary data.</text>
</comment>
<accession>A0A9X5ALH1</accession>